<dbReference type="Proteomes" id="UP000434044">
    <property type="component" value="Unassembled WGS sequence"/>
</dbReference>
<accession>A0A6N8EEY5</accession>
<feature type="transmembrane region" description="Helical" evidence="5">
    <location>
        <begin position="128"/>
        <end position="149"/>
    </location>
</feature>
<sequence length="314" mass="32708">MNHGHVDGPTGSVLTRLFPLWALLAGLIGFIAPETLSNWRAAVMPLLGVVMFGMGATLRPADFRAIVRRPALIGLGVCLQFGLMPLIGWTLAHALALPPELLVGMVLVGAAPGGTASNVICYLARGDVALSISLTAASTLLAVVLTPWLTWVYADAWVTVPVGEMLKSIALVVLLPVIAGVAVNRFAGRWLGQIQSWMPSVSVLAILVIIAIVVALNAGRLGTVGLGLVVAVMLHNGLGLTLGYWGARAFGQDAVRARTLAIEVGMQNSGLAAALALKSFPAAAALPGALFSVWHNLSGAMLAAWWSRRLPTNA</sequence>
<evidence type="ECO:0000256" key="3">
    <source>
        <dbReference type="ARBA" id="ARBA00022989"/>
    </source>
</evidence>
<organism evidence="6 7">
    <name type="scientific">Allochromatium palmeri</name>
    <dbReference type="NCBI Taxonomy" id="231048"/>
    <lineage>
        <taxon>Bacteria</taxon>
        <taxon>Pseudomonadati</taxon>
        <taxon>Pseudomonadota</taxon>
        <taxon>Gammaproteobacteria</taxon>
        <taxon>Chromatiales</taxon>
        <taxon>Chromatiaceae</taxon>
        <taxon>Allochromatium</taxon>
    </lineage>
</organism>
<evidence type="ECO:0000313" key="7">
    <source>
        <dbReference type="Proteomes" id="UP000434044"/>
    </source>
</evidence>
<feature type="transmembrane region" description="Helical" evidence="5">
    <location>
        <begin position="199"/>
        <end position="218"/>
    </location>
</feature>
<dbReference type="GO" id="GO:0016020">
    <property type="term" value="C:membrane"/>
    <property type="evidence" value="ECO:0007669"/>
    <property type="project" value="UniProtKB-SubCell"/>
</dbReference>
<dbReference type="InterPro" id="IPR038770">
    <property type="entry name" value="Na+/solute_symporter_sf"/>
</dbReference>
<protein>
    <submittedName>
        <fullName evidence="6">Bile acid:sodium symporter</fullName>
    </submittedName>
</protein>
<dbReference type="Gene3D" id="1.20.1530.20">
    <property type="match status" value="1"/>
</dbReference>
<gene>
    <name evidence="6" type="ORF">GJ668_14135</name>
</gene>
<dbReference type="PANTHER" id="PTHR10361">
    <property type="entry name" value="SODIUM-BILE ACID COTRANSPORTER"/>
    <property type="match status" value="1"/>
</dbReference>
<evidence type="ECO:0000256" key="1">
    <source>
        <dbReference type="ARBA" id="ARBA00004141"/>
    </source>
</evidence>
<dbReference type="AlphaFoldDB" id="A0A6N8EEY5"/>
<feature type="transmembrane region" description="Helical" evidence="5">
    <location>
        <begin position="39"/>
        <end position="58"/>
    </location>
</feature>
<dbReference type="InterPro" id="IPR004710">
    <property type="entry name" value="Bilac:Na_transpt"/>
</dbReference>
<dbReference type="Pfam" id="PF01758">
    <property type="entry name" value="SBF"/>
    <property type="match status" value="1"/>
</dbReference>
<keyword evidence="2 5" id="KW-0812">Transmembrane</keyword>
<keyword evidence="3 5" id="KW-1133">Transmembrane helix</keyword>
<dbReference type="InterPro" id="IPR002657">
    <property type="entry name" value="BilAc:Na_symport/Acr3"/>
</dbReference>
<proteinExistence type="predicted"/>
<reference evidence="6 7" key="1">
    <citation type="submission" date="2019-11" db="EMBL/GenBank/DDBJ databases">
        <title>Whole-genome sequence of the anaerobic purple sulfur bacterium Allochromatium palmeri DSM 15591.</title>
        <authorList>
            <person name="Kyndt J.A."/>
            <person name="Meyer T.E."/>
        </authorList>
    </citation>
    <scope>NUCLEOTIDE SEQUENCE [LARGE SCALE GENOMIC DNA]</scope>
    <source>
        <strain evidence="6 7">DSM 15591</strain>
    </source>
</reference>
<keyword evidence="7" id="KW-1185">Reference proteome</keyword>
<name>A0A6N8EEY5_9GAMM</name>
<evidence type="ECO:0000256" key="2">
    <source>
        <dbReference type="ARBA" id="ARBA00022692"/>
    </source>
</evidence>
<feature type="transmembrane region" description="Helical" evidence="5">
    <location>
        <begin position="101"/>
        <end position="121"/>
    </location>
</feature>
<keyword evidence="4 5" id="KW-0472">Membrane</keyword>
<evidence type="ECO:0000256" key="5">
    <source>
        <dbReference type="SAM" id="Phobius"/>
    </source>
</evidence>
<feature type="transmembrane region" description="Helical" evidence="5">
    <location>
        <begin position="169"/>
        <end position="187"/>
    </location>
</feature>
<comment type="caution">
    <text evidence="6">The sequence shown here is derived from an EMBL/GenBank/DDBJ whole genome shotgun (WGS) entry which is preliminary data.</text>
</comment>
<comment type="subcellular location">
    <subcellularLocation>
        <location evidence="1">Membrane</location>
        <topology evidence="1">Multi-pass membrane protein</topology>
    </subcellularLocation>
</comment>
<feature type="transmembrane region" description="Helical" evidence="5">
    <location>
        <begin position="224"/>
        <end position="247"/>
    </location>
</feature>
<evidence type="ECO:0000313" key="6">
    <source>
        <dbReference type="EMBL" id="MTW22221.1"/>
    </source>
</evidence>
<evidence type="ECO:0000256" key="4">
    <source>
        <dbReference type="ARBA" id="ARBA00023136"/>
    </source>
</evidence>
<feature type="transmembrane region" description="Helical" evidence="5">
    <location>
        <begin position="12"/>
        <end position="33"/>
    </location>
</feature>
<dbReference type="RefSeq" id="WP_186343114.1">
    <property type="nucleotide sequence ID" value="NZ_WNKT01000034.1"/>
</dbReference>
<feature type="transmembrane region" description="Helical" evidence="5">
    <location>
        <begin position="70"/>
        <end position="95"/>
    </location>
</feature>
<dbReference type="EMBL" id="WNKT01000034">
    <property type="protein sequence ID" value="MTW22221.1"/>
    <property type="molecule type" value="Genomic_DNA"/>
</dbReference>
<dbReference type="PANTHER" id="PTHR10361:SF28">
    <property type="entry name" value="P3 PROTEIN-RELATED"/>
    <property type="match status" value="1"/>
</dbReference>